<dbReference type="InterPro" id="IPR036397">
    <property type="entry name" value="RNaseH_sf"/>
</dbReference>
<evidence type="ECO:0000313" key="2">
    <source>
        <dbReference type="Proteomes" id="UP000316476"/>
    </source>
</evidence>
<evidence type="ECO:0000313" key="1">
    <source>
        <dbReference type="EMBL" id="TWU65790.1"/>
    </source>
</evidence>
<organism evidence="1 2">
    <name type="scientific">Crateriforma conspicua</name>
    <dbReference type="NCBI Taxonomy" id="2527996"/>
    <lineage>
        <taxon>Bacteria</taxon>
        <taxon>Pseudomonadati</taxon>
        <taxon>Planctomycetota</taxon>
        <taxon>Planctomycetia</taxon>
        <taxon>Planctomycetales</taxon>
        <taxon>Planctomycetaceae</taxon>
        <taxon>Crateriforma</taxon>
    </lineage>
</organism>
<dbReference type="Gene3D" id="3.30.420.10">
    <property type="entry name" value="Ribonuclease H-like superfamily/Ribonuclease H"/>
    <property type="match status" value="2"/>
</dbReference>
<reference evidence="1 2" key="1">
    <citation type="submission" date="2019-02" db="EMBL/GenBank/DDBJ databases">
        <title>Deep-cultivation of Planctomycetes and their phenomic and genomic characterization uncovers novel biology.</title>
        <authorList>
            <person name="Wiegand S."/>
            <person name="Jogler M."/>
            <person name="Boedeker C."/>
            <person name="Pinto D."/>
            <person name="Vollmers J."/>
            <person name="Rivas-Marin E."/>
            <person name="Kohn T."/>
            <person name="Peeters S.H."/>
            <person name="Heuer A."/>
            <person name="Rast P."/>
            <person name="Oberbeckmann S."/>
            <person name="Bunk B."/>
            <person name="Jeske O."/>
            <person name="Meyerdierks A."/>
            <person name="Storesund J.E."/>
            <person name="Kallscheuer N."/>
            <person name="Luecker S."/>
            <person name="Lage O.M."/>
            <person name="Pohl T."/>
            <person name="Merkel B.J."/>
            <person name="Hornburger P."/>
            <person name="Mueller R.-W."/>
            <person name="Bruemmer F."/>
            <person name="Labrenz M."/>
            <person name="Spormann A.M."/>
            <person name="Op Den Camp H."/>
            <person name="Overmann J."/>
            <person name="Amann R."/>
            <person name="Jetten M.S.M."/>
            <person name="Mascher T."/>
            <person name="Medema M.H."/>
            <person name="Devos D.P."/>
            <person name="Kaster A.-K."/>
            <person name="Ovreas L."/>
            <person name="Rohde M."/>
            <person name="Galperin M.Y."/>
            <person name="Jogler C."/>
        </authorList>
    </citation>
    <scope>NUCLEOTIDE SEQUENCE [LARGE SCALE GENOMIC DNA]</scope>
    <source>
        <strain evidence="1 2">V7</strain>
    </source>
</reference>
<dbReference type="Proteomes" id="UP000316476">
    <property type="component" value="Unassembled WGS sequence"/>
</dbReference>
<comment type="caution">
    <text evidence="1">The sequence shown here is derived from an EMBL/GenBank/DDBJ whole genome shotgun (WGS) entry which is preliminary data.</text>
</comment>
<name>A0A5C6FWI3_9PLAN</name>
<protein>
    <submittedName>
        <fullName evidence="1">Uncharacterized protein</fullName>
    </submittedName>
</protein>
<gene>
    <name evidence="1" type="ORF">V7x_13430</name>
</gene>
<dbReference type="AlphaFoldDB" id="A0A5C6FWI3"/>
<accession>A0A5C6FWI3</accession>
<proteinExistence type="predicted"/>
<dbReference type="RefSeq" id="WP_146412152.1">
    <property type="nucleotide sequence ID" value="NZ_SJPZ01000001.1"/>
</dbReference>
<dbReference type="OrthoDB" id="5498373at2"/>
<dbReference type="GO" id="GO:0003676">
    <property type="term" value="F:nucleic acid binding"/>
    <property type="evidence" value="ECO:0007669"/>
    <property type="project" value="InterPro"/>
</dbReference>
<sequence length="359" mass="39751">MWLIATDEAGYGPKLGPLVIVATTWKLPTSETDFAKAFDHLAQPVCCGEATIRIDDSKAIFRPASRKSKNATSLMPEIELPAALTPLHLVTSAVAATLEVSEKNSACSREFTDWLDRINPQDASDRAQTPWLDLQGTPPLTSLDSVRPILDHWCPTSTADEYSVARLCNVHCRVITAGRFNQICGDGKNKSDLLTQASLGLVRDAIASAPTDGTQRGDIHVFCDRHGGRRYYADAIGQTLGTAFPNNATHALTPEPIKIVEEASRNSRYTVDDGDREIRWNFTVKGDRFAPVALSSMIAKYIRERMMGALNRYFAARHQGDTPLKPTAGYPQDAKRFLVDIADQIRRDEIDIDRLVRQR</sequence>
<dbReference type="EMBL" id="SJPZ01000001">
    <property type="protein sequence ID" value="TWU65790.1"/>
    <property type="molecule type" value="Genomic_DNA"/>
</dbReference>